<dbReference type="Proteomes" id="UP001165960">
    <property type="component" value="Unassembled WGS sequence"/>
</dbReference>
<proteinExistence type="predicted"/>
<sequence>MVLEFDNWDKWKDMTFKCFGNKHIDIIKKLETIKIQDYKTFNEFIEAYRALACLSIRHELQKGNQNNKTEIESDFNSGIGLAFFKRAIPIEYRMAIEECDIKDLIDAYNLAEKFFCIKVENLSDEKAKKASPWNLFSKKFNKEPEPADLLDKLTKVL</sequence>
<name>A0ACC2TZP5_9FUNG</name>
<protein>
    <submittedName>
        <fullName evidence="1">Uncharacterized protein</fullName>
    </submittedName>
</protein>
<accession>A0ACC2TZP5</accession>
<evidence type="ECO:0000313" key="2">
    <source>
        <dbReference type="Proteomes" id="UP001165960"/>
    </source>
</evidence>
<dbReference type="EMBL" id="QTSX02001620">
    <property type="protein sequence ID" value="KAJ9079980.1"/>
    <property type="molecule type" value="Genomic_DNA"/>
</dbReference>
<organism evidence="1 2">
    <name type="scientific">Entomophthora muscae</name>
    <dbReference type="NCBI Taxonomy" id="34485"/>
    <lineage>
        <taxon>Eukaryota</taxon>
        <taxon>Fungi</taxon>
        <taxon>Fungi incertae sedis</taxon>
        <taxon>Zoopagomycota</taxon>
        <taxon>Entomophthoromycotina</taxon>
        <taxon>Entomophthoromycetes</taxon>
        <taxon>Entomophthorales</taxon>
        <taxon>Entomophthoraceae</taxon>
        <taxon>Entomophthora</taxon>
    </lineage>
</organism>
<reference evidence="1" key="1">
    <citation type="submission" date="2022-04" db="EMBL/GenBank/DDBJ databases">
        <title>Genome of the entomopathogenic fungus Entomophthora muscae.</title>
        <authorList>
            <person name="Elya C."/>
            <person name="Lovett B.R."/>
            <person name="Lee E."/>
            <person name="Macias A.M."/>
            <person name="Hajek A.E."/>
            <person name="De Bivort B.L."/>
            <person name="Kasson M.T."/>
            <person name="De Fine Licht H.H."/>
            <person name="Stajich J.E."/>
        </authorList>
    </citation>
    <scope>NUCLEOTIDE SEQUENCE</scope>
    <source>
        <strain evidence="1">Berkeley</strain>
    </source>
</reference>
<comment type="caution">
    <text evidence="1">The sequence shown here is derived from an EMBL/GenBank/DDBJ whole genome shotgun (WGS) entry which is preliminary data.</text>
</comment>
<keyword evidence="2" id="KW-1185">Reference proteome</keyword>
<gene>
    <name evidence="1" type="ORF">DSO57_1029802</name>
</gene>
<evidence type="ECO:0000313" key="1">
    <source>
        <dbReference type="EMBL" id="KAJ9079980.1"/>
    </source>
</evidence>